<feature type="domain" description="EamA" evidence="7">
    <location>
        <begin position="7"/>
        <end position="137"/>
    </location>
</feature>
<proteinExistence type="inferred from homology"/>
<accession>A0ABR9UMZ3</accession>
<name>A0ABR9UMZ3_9CHRO</name>
<reference evidence="8 9" key="1">
    <citation type="submission" date="2020-10" db="EMBL/GenBank/DDBJ databases">
        <authorList>
            <person name="Castelo-Branco R."/>
            <person name="Eusebio N."/>
            <person name="Adriana R."/>
            <person name="Vieira A."/>
            <person name="Brugerolle De Fraissinette N."/>
            <person name="Rezende De Castro R."/>
            <person name="Schneider M.P."/>
            <person name="Vasconcelos V."/>
            <person name="Leao P.N."/>
        </authorList>
    </citation>
    <scope>NUCLEOTIDE SEQUENCE [LARGE SCALE GENOMIC DNA]</scope>
    <source>
        <strain evidence="8 9">LEGE 06123</strain>
    </source>
</reference>
<dbReference type="Proteomes" id="UP000651156">
    <property type="component" value="Unassembled WGS sequence"/>
</dbReference>
<feature type="domain" description="EamA" evidence="7">
    <location>
        <begin position="150"/>
        <end position="280"/>
    </location>
</feature>
<feature type="transmembrane region" description="Helical" evidence="6">
    <location>
        <begin position="92"/>
        <end position="112"/>
    </location>
</feature>
<evidence type="ECO:0000313" key="8">
    <source>
        <dbReference type="EMBL" id="MBE9189646.1"/>
    </source>
</evidence>
<feature type="transmembrane region" description="Helical" evidence="6">
    <location>
        <begin position="119"/>
        <end position="138"/>
    </location>
</feature>
<dbReference type="InterPro" id="IPR000620">
    <property type="entry name" value="EamA_dom"/>
</dbReference>
<keyword evidence="5 6" id="KW-0472">Membrane</keyword>
<evidence type="ECO:0000313" key="9">
    <source>
        <dbReference type="Proteomes" id="UP000651156"/>
    </source>
</evidence>
<organism evidence="8 9">
    <name type="scientific">Gloeocapsopsis crepidinum LEGE 06123</name>
    <dbReference type="NCBI Taxonomy" id="588587"/>
    <lineage>
        <taxon>Bacteria</taxon>
        <taxon>Bacillati</taxon>
        <taxon>Cyanobacteriota</taxon>
        <taxon>Cyanophyceae</taxon>
        <taxon>Oscillatoriophycideae</taxon>
        <taxon>Chroococcales</taxon>
        <taxon>Chroococcaceae</taxon>
        <taxon>Gloeocapsopsis</taxon>
    </lineage>
</organism>
<dbReference type="PANTHER" id="PTHR32322">
    <property type="entry name" value="INNER MEMBRANE TRANSPORTER"/>
    <property type="match status" value="1"/>
</dbReference>
<sequence length="294" mass="32079">MRAKEWLLLVVLSILWGSSFFFIKIILQELQPLSIVFARVGLAAIALTIVVYIKGQRIPASPRIWGAFLVMGALNNLIPFTLIVWGQTHINSSLAAILNATTPVFTVVLAHFTHDQRLTLNRLLGVLLGLCGAIVLIGSEVLQELNLHSLGQFAILGAAISYSFAGIYGRRFRKLSPVVTAAGMLMSTTIMMLPLALLRDWSFRLSIVTWSALLGLALFSTAIAYLIYFYLLAAVGATNLLLVTFLIPISALLLGVFILNEQLTWNAIAGMALIFVGIVAIDGRLLTKISKRKS</sequence>
<evidence type="ECO:0000259" key="7">
    <source>
        <dbReference type="Pfam" id="PF00892"/>
    </source>
</evidence>
<keyword evidence="9" id="KW-1185">Reference proteome</keyword>
<evidence type="ECO:0000256" key="6">
    <source>
        <dbReference type="SAM" id="Phobius"/>
    </source>
</evidence>
<feature type="transmembrane region" description="Helical" evidence="6">
    <location>
        <begin position="175"/>
        <end position="198"/>
    </location>
</feature>
<dbReference type="SUPFAM" id="SSF103481">
    <property type="entry name" value="Multidrug resistance efflux transporter EmrE"/>
    <property type="match status" value="2"/>
</dbReference>
<comment type="caution">
    <text evidence="8">The sequence shown here is derived from an EMBL/GenBank/DDBJ whole genome shotgun (WGS) entry which is preliminary data.</text>
</comment>
<evidence type="ECO:0000256" key="5">
    <source>
        <dbReference type="ARBA" id="ARBA00023136"/>
    </source>
</evidence>
<feature type="transmembrane region" description="Helical" evidence="6">
    <location>
        <begin position="240"/>
        <end position="259"/>
    </location>
</feature>
<evidence type="ECO:0000256" key="4">
    <source>
        <dbReference type="ARBA" id="ARBA00022989"/>
    </source>
</evidence>
<dbReference type="PANTHER" id="PTHR32322:SF9">
    <property type="entry name" value="AMINO-ACID METABOLITE EFFLUX PUMP-RELATED"/>
    <property type="match status" value="1"/>
</dbReference>
<keyword evidence="4 6" id="KW-1133">Transmembrane helix</keyword>
<comment type="subcellular location">
    <subcellularLocation>
        <location evidence="1">Membrane</location>
        <topology evidence="1">Multi-pass membrane protein</topology>
    </subcellularLocation>
</comment>
<keyword evidence="3 6" id="KW-0812">Transmembrane</keyword>
<dbReference type="EMBL" id="JADEWN010000007">
    <property type="protein sequence ID" value="MBE9189646.1"/>
    <property type="molecule type" value="Genomic_DNA"/>
</dbReference>
<feature type="transmembrane region" description="Helical" evidence="6">
    <location>
        <begin position="210"/>
        <end position="233"/>
    </location>
</feature>
<feature type="transmembrane region" description="Helical" evidence="6">
    <location>
        <begin position="150"/>
        <end position="168"/>
    </location>
</feature>
<evidence type="ECO:0000256" key="1">
    <source>
        <dbReference type="ARBA" id="ARBA00004141"/>
    </source>
</evidence>
<evidence type="ECO:0000256" key="2">
    <source>
        <dbReference type="ARBA" id="ARBA00007362"/>
    </source>
</evidence>
<feature type="transmembrane region" description="Helical" evidence="6">
    <location>
        <begin position="33"/>
        <end position="53"/>
    </location>
</feature>
<comment type="similarity">
    <text evidence="2">Belongs to the EamA transporter family.</text>
</comment>
<dbReference type="InterPro" id="IPR050638">
    <property type="entry name" value="AA-Vitamin_Transporters"/>
</dbReference>
<dbReference type="InterPro" id="IPR037185">
    <property type="entry name" value="EmrE-like"/>
</dbReference>
<feature type="transmembrane region" description="Helical" evidence="6">
    <location>
        <begin position="265"/>
        <end position="286"/>
    </location>
</feature>
<feature type="transmembrane region" description="Helical" evidence="6">
    <location>
        <begin position="7"/>
        <end position="27"/>
    </location>
</feature>
<protein>
    <submittedName>
        <fullName evidence="8">DMT family transporter</fullName>
    </submittedName>
</protein>
<gene>
    <name evidence="8" type="ORF">IQ230_04555</name>
</gene>
<dbReference type="Pfam" id="PF00892">
    <property type="entry name" value="EamA"/>
    <property type="match status" value="2"/>
</dbReference>
<feature type="transmembrane region" description="Helical" evidence="6">
    <location>
        <begin position="65"/>
        <end position="86"/>
    </location>
</feature>
<dbReference type="Gene3D" id="1.10.3730.20">
    <property type="match status" value="1"/>
</dbReference>
<evidence type="ECO:0000256" key="3">
    <source>
        <dbReference type="ARBA" id="ARBA00022692"/>
    </source>
</evidence>